<feature type="signal peptide" evidence="2">
    <location>
        <begin position="1"/>
        <end position="20"/>
    </location>
</feature>
<accession>A0A930MZ82</accession>
<evidence type="ECO:0000256" key="1">
    <source>
        <dbReference type="SAM" id="MobiDB-lite"/>
    </source>
</evidence>
<reference evidence="3" key="1">
    <citation type="submission" date="2020-04" db="EMBL/GenBank/DDBJ databases">
        <title>Deep metagenomics examines the oral microbiome during advanced dental caries in children, revealing novel taxa and co-occurrences with host molecules.</title>
        <authorList>
            <person name="Baker J.L."/>
            <person name="Morton J.T."/>
            <person name="Dinis M."/>
            <person name="Alvarez R."/>
            <person name="Tran N.C."/>
            <person name="Knight R."/>
            <person name="Edlund A."/>
        </authorList>
    </citation>
    <scope>NUCLEOTIDE SEQUENCE</scope>
    <source>
        <strain evidence="3">JCVI_44_bin.5</strain>
    </source>
</reference>
<feature type="chain" id="PRO_5036677424" description="DUF3300 domain-containing protein" evidence="2">
    <location>
        <begin position="21"/>
        <end position="334"/>
    </location>
</feature>
<dbReference type="Proteomes" id="UP000771736">
    <property type="component" value="Unassembled WGS sequence"/>
</dbReference>
<dbReference type="AlphaFoldDB" id="A0A930MZ82"/>
<evidence type="ECO:0000313" key="4">
    <source>
        <dbReference type="Proteomes" id="UP000771736"/>
    </source>
</evidence>
<protein>
    <recommendedName>
        <fullName evidence="5">DUF3300 domain-containing protein</fullName>
    </recommendedName>
</protein>
<proteinExistence type="predicted"/>
<feature type="compositionally biased region" description="Gly residues" evidence="1">
    <location>
        <begin position="305"/>
        <end position="334"/>
    </location>
</feature>
<evidence type="ECO:0000256" key="2">
    <source>
        <dbReference type="SAM" id="SignalP"/>
    </source>
</evidence>
<feature type="compositionally biased region" description="Basic and acidic residues" evidence="1">
    <location>
        <begin position="268"/>
        <end position="282"/>
    </location>
</feature>
<feature type="compositionally biased region" description="Polar residues" evidence="1">
    <location>
        <begin position="283"/>
        <end position="297"/>
    </location>
</feature>
<dbReference type="RefSeq" id="WP_273159397.1">
    <property type="nucleotide sequence ID" value="NZ_CALCFI010000141.1"/>
</dbReference>
<feature type="region of interest" description="Disordered" evidence="1">
    <location>
        <begin position="256"/>
        <end position="334"/>
    </location>
</feature>
<sequence length="334" mass="38204">MKKLILLSVMALALPTTILAQDDVYFTPSKESIREYKDSKKAHRNGYYSGIDKSDNEYNRRGLLDKVYKKLGQDSLGNDIVQIKNQDGTYQVDTIYQFDRYFENAEEDFAYSRRMGRFDDFYGFYYPWGYGNSNFLFYPSYGYVAPWYLRYYSWTSGYFDPWWYYGYYSSWNDPWRYPFYGYYGYSIPVYTYRYPGGHSGTANHWNGRGGSFGSYNPAYNGQMHSANAQRSFGNMNARSGQFGNSNNRVVIERNNSSYDRGNRFGTISRDRNADNTIRRNSVERNSSFNIERSNSLPASGPSHAVGGGSFGGSRSGGGSFGNSRSGGGSFGGHR</sequence>
<evidence type="ECO:0008006" key="5">
    <source>
        <dbReference type="Google" id="ProtNLM"/>
    </source>
</evidence>
<gene>
    <name evidence="3" type="ORF">HXN26_05430</name>
</gene>
<evidence type="ECO:0000313" key="3">
    <source>
        <dbReference type="EMBL" id="MBF1384280.1"/>
    </source>
</evidence>
<comment type="caution">
    <text evidence="3">The sequence shown here is derived from an EMBL/GenBank/DDBJ whole genome shotgun (WGS) entry which is preliminary data.</text>
</comment>
<organism evidence="3 4">
    <name type="scientific">Prevotella aurantiaca</name>
    <dbReference type="NCBI Taxonomy" id="596085"/>
    <lineage>
        <taxon>Bacteria</taxon>
        <taxon>Pseudomonadati</taxon>
        <taxon>Bacteroidota</taxon>
        <taxon>Bacteroidia</taxon>
        <taxon>Bacteroidales</taxon>
        <taxon>Prevotellaceae</taxon>
        <taxon>Prevotella</taxon>
    </lineage>
</organism>
<name>A0A930MZ82_9BACT</name>
<keyword evidence="2" id="KW-0732">Signal</keyword>
<dbReference type="EMBL" id="JABZSJ010000023">
    <property type="protein sequence ID" value="MBF1384280.1"/>
    <property type="molecule type" value="Genomic_DNA"/>
</dbReference>